<evidence type="ECO:0000313" key="1">
    <source>
        <dbReference type="EMBL" id="KAB3519250.1"/>
    </source>
</evidence>
<proteinExistence type="predicted"/>
<keyword evidence="2" id="KW-1185">Reference proteome</keyword>
<dbReference type="Proteomes" id="UP000436181">
    <property type="component" value="Unassembled WGS sequence"/>
</dbReference>
<protein>
    <submittedName>
        <fullName evidence="1">Uncharacterized protein</fullName>
    </submittedName>
</protein>
<organism evidence="1 2">
    <name type="scientific">Corynebacterium zhongnanshanii</name>
    <dbReference type="NCBI Taxonomy" id="2768834"/>
    <lineage>
        <taxon>Bacteria</taxon>
        <taxon>Bacillati</taxon>
        <taxon>Actinomycetota</taxon>
        <taxon>Actinomycetes</taxon>
        <taxon>Mycobacteriales</taxon>
        <taxon>Corynebacteriaceae</taxon>
        <taxon>Corynebacterium</taxon>
    </lineage>
</organism>
<dbReference type="RefSeq" id="WP_151844884.1">
    <property type="nucleotide sequence ID" value="NZ_WBZJ01000004.1"/>
</dbReference>
<gene>
    <name evidence="1" type="ORF">F8377_09700</name>
</gene>
<sequence>MWRDQAERHRPQKRTPTDIMPVRADTISRWRANREFVRVGRGVLVPKDAATDGLSQVTRTRAYFLINPRSVATHFSALALAGLSMWINEQPTSFLTIGTTEIRYFLSDATVPANKLILRRRSMNTRRLSTHSPDASSPDLYALTPMAACASVIDALEHNRPSVDPWFTPLVPGLTDIEVQQVQVMDAVRRFLSPHATEEVAFAEALGVVNQKVFKKVWTLSSSLADSPPETALRLLSRSRCGSRFEVFPQVEILCGGVRVTVMDLLIVEVGSALWAYAREKYSLELAQVGELLRSSRHVGLQYDGQHHLNRAQRDFDTRSNLTCDSYGLVVQRISIEVLRSLPLFDEVLHRKLFGPQELP</sequence>
<dbReference type="EMBL" id="WBZJ01000004">
    <property type="protein sequence ID" value="KAB3519250.1"/>
    <property type="molecule type" value="Genomic_DNA"/>
</dbReference>
<accession>A0ABQ6VBZ2</accession>
<comment type="caution">
    <text evidence="1">The sequence shown here is derived from an EMBL/GenBank/DDBJ whole genome shotgun (WGS) entry which is preliminary data.</text>
</comment>
<reference evidence="1 2" key="1">
    <citation type="submission" date="2019-10" db="EMBL/GenBank/DDBJ databases">
        <title>Corynebacterium sp novel species isolated from the respiratory tract of Marmot.</title>
        <authorList>
            <person name="Zhang G."/>
        </authorList>
    </citation>
    <scope>NUCLEOTIDE SEQUENCE [LARGE SCALE GENOMIC DNA]</scope>
    <source>
        <strain evidence="1 2">336</strain>
    </source>
</reference>
<evidence type="ECO:0000313" key="2">
    <source>
        <dbReference type="Proteomes" id="UP000436181"/>
    </source>
</evidence>
<name>A0ABQ6VBZ2_9CORY</name>